<protein>
    <submittedName>
        <fullName evidence="1">Uncharacterized protein</fullName>
    </submittedName>
</protein>
<proteinExistence type="predicted"/>
<organism evidence="1 3">
    <name type="scientific">Trichinella nelsoni</name>
    <dbReference type="NCBI Taxonomy" id="6336"/>
    <lineage>
        <taxon>Eukaryota</taxon>
        <taxon>Metazoa</taxon>
        <taxon>Ecdysozoa</taxon>
        <taxon>Nematoda</taxon>
        <taxon>Enoplea</taxon>
        <taxon>Dorylaimia</taxon>
        <taxon>Trichinellida</taxon>
        <taxon>Trichinellidae</taxon>
        <taxon>Trichinella</taxon>
    </lineage>
</organism>
<keyword evidence="3" id="KW-1185">Reference proteome</keyword>
<reference evidence="1 3" key="1">
    <citation type="submission" date="2015-01" db="EMBL/GenBank/DDBJ databases">
        <title>Evolution of Trichinella species and genotypes.</title>
        <authorList>
            <person name="Korhonen P.K."/>
            <person name="Edoardo P."/>
            <person name="Giuseppe L.R."/>
            <person name="Gasser R.B."/>
        </authorList>
    </citation>
    <scope>NUCLEOTIDE SEQUENCE [LARGE SCALE GENOMIC DNA]</scope>
    <source>
        <strain evidence="1">ISS37</strain>
    </source>
</reference>
<dbReference type="Proteomes" id="UP000054630">
    <property type="component" value="Unassembled WGS sequence"/>
</dbReference>
<gene>
    <name evidence="2" type="ORF">T07_10394</name>
    <name evidence="1" type="ORF">T07_11443</name>
</gene>
<dbReference type="EMBL" id="JYDL01000230">
    <property type="protein sequence ID" value="KRX13032.1"/>
    <property type="molecule type" value="Genomic_DNA"/>
</dbReference>
<name>A0A0V0RFK5_9BILA</name>
<evidence type="ECO:0000313" key="1">
    <source>
        <dbReference type="EMBL" id="KRX13029.1"/>
    </source>
</evidence>
<sequence>MLLISFSSGGKNTSSVLGYSAHCNAISQACDTSDAEDEEDSTTISATSLFPYFVLIFTPISNRVQYLERVKSNHLPVDIPTVKGMWPYRYVSDLPLRVTSKQSKMDSLCNHISFIIGIKNQQQMTTTQAQDTQSFRISLLANLLV</sequence>
<evidence type="ECO:0000313" key="2">
    <source>
        <dbReference type="EMBL" id="KRX13032.1"/>
    </source>
</evidence>
<evidence type="ECO:0000313" key="3">
    <source>
        <dbReference type="Proteomes" id="UP000054630"/>
    </source>
</evidence>
<dbReference type="EMBL" id="JYDL01000230">
    <property type="protein sequence ID" value="KRX13029.1"/>
    <property type="molecule type" value="Genomic_DNA"/>
</dbReference>
<comment type="caution">
    <text evidence="1">The sequence shown here is derived from an EMBL/GenBank/DDBJ whole genome shotgun (WGS) entry which is preliminary data.</text>
</comment>
<dbReference type="AlphaFoldDB" id="A0A0V0RFK5"/>
<accession>A0A0V0RFK5</accession>